<feature type="binding site" evidence="8">
    <location>
        <position position="60"/>
    </location>
    <ligand>
        <name>Zn(2+)</name>
        <dbReference type="ChEBI" id="CHEBI:29105"/>
        <label>1</label>
        <note>catalytic</note>
    </ligand>
</feature>
<dbReference type="RefSeq" id="WP_103726663.1">
    <property type="nucleotide sequence ID" value="NZ_PQNY01000013.1"/>
</dbReference>
<dbReference type="InterPro" id="IPR036866">
    <property type="entry name" value="RibonucZ/Hydroxyglut_hydro"/>
</dbReference>
<evidence type="ECO:0000256" key="2">
    <source>
        <dbReference type="ARBA" id="ARBA00022694"/>
    </source>
</evidence>
<feature type="binding site" evidence="8">
    <location>
        <position position="65"/>
    </location>
    <ligand>
        <name>Zn(2+)</name>
        <dbReference type="ChEBI" id="CHEBI:29105"/>
        <label>2</label>
        <note>catalytic</note>
    </ligand>
</feature>
<dbReference type="InterPro" id="IPR013471">
    <property type="entry name" value="RNase_Z/BN"/>
</dbReference>
<keyword evidence="5 8" id="KW-0255">Endonuclease</keyword>
<keyword evidence="4 8" id="KW-0479">Metal-binding</keyword>
<dbReference type="HAMAP" id="MF_01818">
    <property type="entry name" value="RNase_Z_BN"/>
    <property type="match status" value="1"/>
</dbReference>
<keyword evidence="7 8" id="KW-0862">Zinc</keyword>
<proteinExistence type="inferred from homology"/>
<evidence type="ECO:0000256" key="3">
    <source>
        <dbReference type="ARBA" id="ARBA00022722"/>
    </source>
</evidence>
<protein>
    <recommendedName>
        <fullName evidence="8">Ribonuclease Z</fullName>
        <shortName evidence="8">RNase Z</shortName>
        <ecNumber evidence="8">3.1.26.11</ecNumber>
    </recommendedName>
    <alternativeName>
        <fullName evidence="8">tRNA 3 endonuclease</fullName>
    </alternativeName>
    <alternativeName>
        <fullName evidence="8">tRNase Z</fullName>
    </alternativeName>
</protein>
<comment type="catalytic activity">
    <reaction evidence="8">
        <text>Endonucleolytic cleavage of RNA, removing extra 3' nucleotides from tRNA precursor, generating 3' termini of tRNAs. A 3'-hydroxy group is left at the tRNA terminus and a 5'-phosphoryl group is left at the trailer molecule.</text>
        <dbReference type="EC" id="3.1.26.11"/>
    </reaction>
</comment>
<dbReference type="AlphaFoldDB" id="A0A2S4N626"/>
<evidence type="ECO:0000256" key="7">
    <source>
        <dbReference type="ARBA" id="ARBA00022833"/>
    </source>
</evidence>
<keyword evidence="2 8" id="KW-0819">tRNA processing</keyword>
<accession>A0A2S4N626</accession>
<dbReference type="SUPFAM" id="SSF56281">
    <property type="entry name" value="Metallo-hydrolase/oxidoreductase"/>
    <property type="match status" value="1"/>
</dbReference>
<comment type="caution">
    <text evidence="9">The sequence shown here is derived from an EMBL/GenBank/DDBJ whole genome shotgun (WGS) entry which is preliminary data.</text>
</comment>
<keyword evidence="3 8" id="KW-0540">Nuclease</keyword>
<dbReference type="Pfam" id="PF23023">
    <property type="entry name" value="Anti-Pycsar_Apyc1"/>
    <property type="match status" value="1"/>
</dbReference>
<dbReference type="NCBIfam" id="NF000801">
    <property type="entry name" value="PRK00055.1-3"/>
    <property type="match status" value="1"/>
</dbReference>
<feature type="binding site" evidence="8">
    <location>
        <position position="140"/>
    </location>
    <ligand>
        <name>Zn(2+)</name>
        <dbReference type="ChEBI" id="CHEBI:29105"/>
        <label>1</label>
        <note>catalytic</note>
    </ligand>
</feature>
<dbReference type="PANTHER" id="PTHR46018">
    <property type="entry name" value="ZINC PHOSPHODIESTERASE ELAC PROTEIN 1"/>
    <property type="match status" value="1"/>
</dbReference>
<dbReference type="EMBL" id="PQNY01000013">
    <property type="protein sequence ID" value="POS01174.1"/>
    <property type="molecule type" value="Genomic_DNA"/>
</dbReference>
<feature type="binding site" evidence="8">
    <location>
        <position position="268"/>
    </location>
    <ligand>
        <name>Zn(2+)</name>
        <dbReference type="ChEBI" id="CHEBI:29105"/>
        <label>2</label>
        <note>catalytic</note>
    </ligand>
</feature>
<organism evidence="9 10">
    <name type="scientific">Flavobacterium croceum DSM 17960</name>
    <dbReference type="NCBI Taxonomy" id="1121886"/>
    <lineage>
        <taxon>Bacteria</taxon>
        <taxon>Pseudomonadati</taxon>
        <taxon>Bacteroidota</taxon>
        <taxon>Flavobacteriia</taxon>
        <taxon>Flavobacteriales</taxon>
        <taxon>Flavobacteriaceae</taxon>
        <taxon>Flavobacterium</taxon>
    </lineage>
</organism>
<dbReference type="EC" id="3.1.26.11" evidence="8"/>
<keyword evidence="6 8" id="KW-0378">Hydrolase</keyword>
<name>A0A2S4N626_9FLAO</name>
<feature type="binding site" evidence="8">
    <location>
        <position position="210"/>
    </location>
    <ligand>
        <name>Zn(2+)</name>
        <dbReference type="ChEBI" id="CHEBI:29105"/>
        <label>2</label>
        <note>catalytic</note>
    </ligand>
</feature>
<dbReference type="Proteomes" id="UP000237056">
    <property type="component" value="Unassembled WGS sequence"/>
</dbReference>
<comment type="subunit">
    <text evidence="1 8">Homodimer.</text>
</comment>
<feature type="binding site" evidence="8">
    <location>
        <position position="64"/>
    </location>
    <ligand>
        <name>Zn(2+)</name>
        <dbReference type="ChEBI" id="CHEBI:29105"/>
        <label>2</label>
        <note>catalytic</note>
    </ligand>
</feature>
<keyword evidence="10" id="KW-1185">Reference proteome</keyword>
<evidence type="ECO:0000313" key="10">
    <source>
        <dbReference type="Proteomes" id="UP000237056"/>
    </source>
</evidence>
<feature type="binding site" evidence="8">
    <location>
        <position position="62"/>
    </location>
    <ligand>
        <name>Zn(2+)</name>
        <dbReference type="ChEBI" id="CHEBI:29105"/>
        <label>1</label>
        <note>catalytic</note>
    </ligand>
</feature>
<dbReference type="GO" id="GO:0008270">
    <property type="term" value="F:zinc ion binding"/>
    <property type="evidence" value="ECO:0007669"/>
    <property type="project" value="UniProtKB-UniRule"/>
</dbReference>
<evidence type="ECO:0000256" key="5">
    <source>
        <dbReference type="ARBA" id="ARBA00022759"/>
    </source>
</evidence>
<evidence type="ECO:0000256" key="1">
    <source>
        <dbReference type="ARBA" id="ARBA00011738"/>
    </source>
</evidence>
<evidence type="ECO:0000256" key="4">
    <source>
        <dbReference type="ARBA" id="ARBA00022723"/>
    </source>
</evidence>
<comment type="similarity">
    <text evidence="8">Belongs to the RNase Z family.</text>
</comment>
<dbReference type="GO" id="GO:0042781">
    <property type="term" value="F:3'-tRNA processing endoribonuclease activity"/>
    <property type="evidence" value="ECO:0007669"/>
    <property type="project" value="UniProtKB-UniRule"/>
</dbReference>
<evidence type="ECO:0000256" key="8">
    <source>
        <dbReference type="HAMAP-Rule" id="MF_01818"/>
    </source>
</evidence>
<feature type="active site" description="Proton acceptor" evidence="8">
    <location>
        <position position="64"/>
    </location>
</feature>
<dbReference type="PANTHER" id="PTHR46018:SF2">
    <property type="entry name" value="ZINC PHOSPHODIESTERASE ELAC PROTEIN 1"/>
    <property type="match status" value="1"/>
</dbReference>
<sequence>MKITILGCYAATPRTFSNPTSQVLEIKNHTFLIDCAEGTQVQLRKSKVKFSKINHVFISHLHGDHFYGLIGLISTFMLLNRENDLHVYGPKGIKEIILLQLRASGSYTGYNLYFHELVSKESELLFEDEKVIVKTIPLQHRVYTNGFLFLEKNTERRLNFEALASYNIDKLYFNKFKQGGDMVLENGVIIPNAQLTFNPIAPKSYAYCSDTMYTESILPIIEKATVLYHESTFLESESHLSDKTMHSTAKQAALIAKKAQVQHLILGHYSTRYNNIEMFKEEANTIFHSVHLADDGKEMEFI</sequence>
<gene>
    <name evidence="8" type="primary">rnz</name>
    <name evidence="9" type="ORF">Q361_11353</name>
</gene>
<evidence type="ECO:0000256" key="6">
    <source>
        <dbReference type="ARBA" id="ARBA00022801"/>
    </source>
</evidence>
<feature type="binding site" evidence="8">
    <location>
        <position position="210"/>
    </location>
    <ligand>
        <name>Zn(2+)</name>
        <dbReference type="ChEBI" id="CHEBI:29105"/>
        <label>1</label>
        <note>catalytic</note>
    </ligand>
</feature>
<evidence type="ECO:0000313" key="9">
    <source>
        <dbReference type="EMBL" id="POS01174.1"/>
    </source>
</evidence>
<dbReference type="Gene3D" id="3.60.15.10">
    <property type="entry name" value="Ribonuclease Z/Hydroxyacylglutathione hydrolase-like"/>
    <property type="match status" value="1"/>
</dbReference>
<dbReference type="OrthoDB" id="9800940at2"/>
<comment type="function">
    <text evidence="8">Zinc phosphodiesterase, which displays some tRNA 3'-processing endonuclease activity. Probably involved in tRNA maturation, by removing a 3'-trailer from precursor tRNA.</text>
</comment>
<dbReference type="CDD" id="cd07717">
    <property type="entry name" value="RNaseZ_ZiPD-like_MBL-fold"/>
    <property type="match status" value="1"/>
</dbReference>
<comment type="cofactor">
    <cofactor evidence="8">
        <name>Zn(2+)</name>
        <dbReference type="ChEBI" id="CHEBI:29105"/>
    </cofactor>
    <text evidence="8">Binds 2 Zn(2+) ions.</text>
</comment>
<reference evidence="9 10" key="1">
    <citation type="submission" date="2018-01" db="EMBL/GenBank/DDBJ databases">
        <title>Genomic Encyclopedia of Type Strains, Phase I: the one thousand microbial genomes (KMG-I) project.</title>
        <authorList>
            <person name="Goeker M."/>
        </authorList>
    </citation>
    <scope>NUCLEOTIDE SEQUENCE [LARGE SCALE GENOMIC DNA]</scope>
    <source>
        <strain evidence="9 10">DSM 17960</strain>
    </source>
</reference>